<evidence type="ECO:0000313" key="2">
    <source>
        <dbReference type="Proteomes" id="UP001189429"/>
    </source>
</evidence>
<proteinExistence type="predicted"/>
<evidence type="ECO:0000313" key="1">
    <source>
        <dbReference type="EMBL" id="CAK0873271.1"/>
    </source>
</evidence>
<accession>A0ABN9VN31</accession>
<reference evidence="1" key="1">
    <citation type="submission" date="2023-10" db="EMBL/GenBank/DDBJ databases">
        <authorList>
            <person name="Chen Y."/>
            <person name="Shah S."/>
            <person name="Dougan E. K."/>
            <person name="Thang M."/>
            <person name="Chan C."/>
        </authorList>
    </citation>
    <scope>NUCLEOTIDE SEQUENCE [LARGE SCALE GENOMIC DNA]</scope>
</reference>
<protein>
    <submittedName>
        <fullName evidence="1">Uncharacterized protein</fullName>
    </submittedName>
</protein>
<dbReference type="Proteomes" id="UP001189429">
    <property type="component" value="Unassembled WGS sequence"/>
</dbReference>
<dbReference type="EMBL" id="CAUYUJ010017262">
    <property type="protein sequence ID" value="CAK0873271.1"/>
    <property type="molecule type" value="Genomic_DNA"/>
</dbReference>
<sequence length="702" mass="78906">MLRAGPLGAQCVACQGEFGAAQQWMMPFWGDNKRVTVPIQFPVGVDVEVDCAVWRREQDGCHVWWSAPQLFEMLNLRMRSTAAHWIANRKGGWTNFLGEMSLMFFHLRCSSPCANQAAILDFMAVANRPLHFTSLSSVALVVLLWGLGSNHSAYCAFQDEDNQTMSLMLLDGLAACLPEVRIRVNIDPTAERVGRYVAGHRARYITMKGGTFNREDLFGILRETRDAFGSPLQFDNTAIWDDRKDELTFADLSRMFNDDGHGIGNESILKQILRGFGSALDAQVASSNGVDVKLDDDADFAPNMFGAGGAEVEPEGVASSRMLLRYMQGSKRHYGDPDRISIIMGASRQDHRKMMHGVVVDSKDVMEDYFSEVGTGDGGAPTEEEKERYRKRRRTAALALLNINADEGAEGVAIDPKRKMFRQTSYCALKAFNNMRLHVSGKGVSAVKVSKSDFENYTGCVQWRSDRICSDQGSDMMVIRQYLRSSTALCNVDADDDISHAINNDFDLANKETKQWGMTRLLRIARNAVHGPWDERRRFHQPKDVLREIRAYVDPATCPIWLEAVPSILSEMGKDERMSEDQIESTLFHEVFNDIDGYLVTSGVKDAPARWRSDHCHSRIEQQWWSVRKVLWFYYSTVVAEDGGKGFAKRMKELQAMAPKHGDGSGDKQTMKVTSKEIDRFRMAATGTCQLAAVVYSNDNYT</sequence>
<name>A0ABN9VN31_9DINO</name>
<keyword evidence="2" id="KW-1185">Reference proteome</keyword>
<comment type="caution">
    <text evidence="1">The sequence shown here is derived from an EMBL/GenBank/DDBJ whole genome shotgun (WGS) entry which is preliminary data.</text>
</comment>
<gene>
    <name evidence="1" type="ORF">PCOR1329_LOCUS58528</name>
</gene>
<organism evidence="1 2">
    <name type="scientific">Prorocentrum cordatum</name>
    <dbReference type="NCBI Taxonomy" id="2364126"/>
    <lineage>
        <taxon>Eukaryota</taxon>
        <taxon>Sar</taxon>
        <taxon>Alveolata</taxon>
        <taxon>Dinophyceae</taxon>
        <taxon>Prorocentrales</taxon>
        <taxon>Prorocentraceae</taxon>
        <taxon>Prorocentrum</taxon>
    </lineage>
</organism>